<accession>A0AAX4J793</accession>
<proteinExistence type="predicted"/>
<dbReference type="EMBL" id="PP034389">
    <property type="protein sequence ID" value="WRW34569.1"/>
    <property type="molecule type" value="Genomic_DNA"/>
</dbReference>
<organism evidence="1 2">
    <name type="scientific">Staphylococcus phage CF9</name>
    <dbReference type="NCBI Taxonomy" id="3113741"/>
    <lineage>
        <taxon>Viruses</taxon>
        <taxon>Duplodnaviria</taxon>
        <taxon>Heunggongvirae</taxon>
        <taxon>Uroviricota</taxon>
        <taxon>Caudoviricetes</taxon>
        <taxon>Sextaecvirus</taxon>
    </lineage>
</organism>
<reference evidence="1" key="1">
    <citation type="submission" date="2023-12" db="EMBL/GenBank/DDBJ databases">
        <title>Isolation and Characterisation of Novel Lytic Bacteriophages for therapeutic applications in Prosthetic Joint Infections.</title>
        <authorList>
            <person name="Burton N."/>
            <person name="Melo L.D.R."/>
            <person name="Pearce B."/>
            <person name="Tadesse M.D."/>
            <person name="Vryonis E."/>
            <person name="Sagona A."/>
        </authorList>
    </citation>
    <scope>NUCLEOTIDE SEQUENCE</scope>
</reference>
<sequence>MDKIKAIIVITDCANFKDGGILCITNEFTSTPLKEVLDKIEKGLENRHNLIKIPHRNEEGYSIIVPKFIVGYDVFYK</sequence>
<gene>
    <name evidence="1" type="ORF">CF9_0081</name>
</gene>
<dbReference type="Proteomes" id="UP001432173">
    <property type="component" value="Segment"/>
</dbReference>
<name>A0AAX4J793_9CAUD</name>
<evidence type="ECO:0000313" key="1">
    <source>
        <dbReference type="EMBL" id="WRW34569.1"/>
    </source>
</evidence>
<protein>
    <submittedName>
        <fullName evidence="1">Uncharacterized protein</fullName>
    </submittedName>
</protein>
<evidence type="ECO:0000313" key="2">
    <source>
        <dbReference type="Proteomes" id="UP001432173"/>
    </source>
</evidence>